<evidence type="ECO:0000256" key="3">
    <source>
        <dbReference type="PIRSR" id="PIRSR601559-50"/>
    </source>
</evidence>
<dbReference type="Proteomes" id="UP000276603">
    <property type="component" value="Unassembled WGS sequence"/>
</dbReference>
<evidence type="ECO:0000313" key="7">
    <source>
        <dbReference type="Proteomes" id="UP000276603"/>
    </source>
</evidence>
<evidence type="ECO:0000256" key="2">
    <source>
        <dbReference type="ARBA" id="ARBA00022801"/>
    </source>
</evidence>
<comment type="cofactor">
    <cofactor evidence="4">
        <name>a divalent metal cation</name>
        <dbReference type="ChEBI" id="CHEBI:60240"/>
    </cofactor>
    <text evidence="4">Binds 2 divalent metal cations per subunit.</text>
</comment>
<dbReference type="Pfam" id="PF02126">
    <property type="entry name" value="PTE"/>
    <property type="match status" value="1"/>
</dbReference>
<organism evidence="6 7">
    <name type="scientific">Ulvibacterium marinum</name>
    <dbReference type="NCBI Taxonomy" id="2419782"/>
    <lineage>
        <taxon>Bacteria</taxon>
        <taxon>Pseudomonadati</taxon>
        <taxon>Bacteroidota</taxon>
        <taxon>Flavobacteriia</taxon>
        <taxon>Flavobacteriales</taxon>
        <taxon>Flavobacteriaceae</taxon>
        <taxon>Ulvibacterium</taxon>
    </lineage>
</organism>
<feature type="binding site" evidence="4">
    <location>
        <position position="210"/>
    </location>
    <ligand>
        <name>Zn(2+)</name>
        <dbReference type="ChEBI" id="CHEBI:29105"/>
        <label>2</label>
    </ligand>
</feature>
<feature type="modified residue" description="N6-carboxylysine" evidence="3 5">
    <location>
        <position position="149"/>
    </location>
</feature>
<keyword evidence="7" id="KW-1185">Reference proteome</keyword>
<proteinExistence type="inferred from homology"/>
<reference evidence="6 7" key="1">
    <citation type="submission" date="2018-10" db="EMBL/GenBank/DDBJ databases">
        <title>Ulvibacterium marinum gen. nov., sp. nov., a novel marine bacterium of the family Flavobacteriaceae, isolated from a culture of the green alga Ulva prolifera.</title>
        <authorList>
            <person name="Zhang Z."/>
        </authorList>
    </citation>
    <scope>NUCLEOTIDE SEQUENCE [LARGE SCALE GENOMIC DNA]</scope>
    <source>
        <strain evidence="6 7">CCMM003</strain>
    </source>
</reference>
<gene>
    <name evidence="6" type="ORF">D7Z94_17915</name>
</gene>
<dbReference type="AlphaFoldDB" id="A0A3B0C8C5"/>
<feature type="binding site" evidence="4">
    <location>
        <position position="24"/>
    </location>
    <ligand>
        <name>Zn(2+)</name>
        <dbReference type="ChEBI" id="CHEBI:29105"/>
        <label>1</label>
    </ligand>
</feature>
<keyword evidence="1 4" id="KW-0479">Metal-binding</keyword>
<sequence>MKQDFFRTVLGDRPVTEMGLTYAHEHIVIDDCYVTAKHPEFLLNDVRKISTELTSFYNAGGRTVVDTMPANSGRNVLKSVQVSENSGVNIIVPTGLHLEIYYPESHWRYYSTEDDLTRLFIADIEEGIDQFDYSGPLVKRTPHKAGLIKLATGDESFTKHQELIFRAVVNAHLETGAPILTHTNFGRQALEQALLFEKLGANLQHVVLSHVDRAMDVEYNRAVLEVGVRVEYDSAFRWKKDQPNHTLHLLEKLLPEYPEQVTMGMDMAKNAYWKSYGGQPGLNYLIETIPDFLKSKGLEEYYQQVFFENPKMLYAFFRPS</sequence>
<dbReference type="GO" id="GO:0016787">
    <property type="term" value="F:hydrolase activity"/>
    <property type="evidence" value="ECO:0007669"/>
    <property type="project" value="UniProtKB-KW"/>
</dbReference>
<dbReference type="RefSeq" id="WP_120712926.1">
    <property type="nucleotide sequence ID" value="NZ_RBCJ01000003.1"/>
</dbReference>
<dbReference type="Gene3D" id="3.20.20.140">
    <property type="entry name" value="Metal-dependent hydrolases"/>
    <property type="match status" value="1"/>
</dbReference>
<feature type="binding site" description="via carbamate group" evidence="4">
    <location>
        <position position="149"/>
    </location>
    <ligand>
        <name>Zn(2+)</name>
        <dbReference type="ChEBI" id="CHEBI:29105"/>
        <label>1</label>
    </ligand>
</feature>
<feature type="binding site" evidence="4">
    <location>
        <position position="182"/>
    </location>
    <ligand>
        <name>Zn(2+)</name>
        <dbReference type="ChEBI" id="CHEBI:29105"/>
        <label>2</label>
    </ligand>
</feature>
<evidence type="ECO:0000313" key="6">
    <source>
        <dbReference type="EMBL" id="RKN80117.1"/>
    </source>
</evidence>
<evidence type="ECO:0000256" key="5">
    <source>
        <dbReference type="PROSITE-ProRule" id="PRU00679"/>
    </source>
</evidence>
<accession>A0A3B0C8C5</accession>
<dbReference type="PANTHER" id="PTHR10819:SF3">
    <property type="entry name" value="PHOSPHOTRIESTERASE-RELATED PROTEIN"/>
    <property type="match status" value="1"/>
</dbReference>
<dbReference type="OrthoDB" id="105927at2"/>
<comment type="similarity">
    <text evidence="5">Belongs to the metallo-dependent hydrolases superfamily. Phosphotriesterase family.</text>
</comment>
<feature type="binding site" evidence="4">
    <location>
        <position position="266"/>
    </location>
    <ligand>
        <name>Zn(2+)</name>
        <dbReference type="ChEBI" id="CHEBI:29105"/>
        <label>1</label>
    </ligand>
</feature>
<dbReference type="PROSITE" id="PS51347">
    <property type="entry name" value="PHOSPHOTRIESTERASE_2"/>
    <property type="match status" value="1"/>
</dbReference>
<evidence type="ECO:0000256" key="1">
    <source>
        <dbReference type="ARBA" id="ARBA00022723"/>
    </source>
</evidence>
<name>A0A3B0C8C5_9FLAO</name>
<dbReference type="SUPFAM" id="SSF51556">
    <property type="entry name" value="Metallo-dependent hydrolases"/>
    <property type="match status" value="1"/>
</dbReference>
<comment type="caution">
    <text evidence="6">The sequence shown here is derived from an EMBL/GenBank/DDBJ whole genome shotgun (WGS) entry which is preliminary data.</text>
</comment>
<keyword evidence="2" id="KW-0378">Hydrolase</keyword>
<evidence type="ECO:0000256" key="4">
    <source>
        <dbReference type="PIRSR" id="PIRSR601559-51"/>
    </source>
</evidence>
<dbReference type="EMBL" id="RBCJ01000003">
    <property type="protein sequence ID" value="RKN80117.1"/>
    <property type="molecule type" value="Genomic_DNA"/>
</dbReference>
<dbReference type="PIRSF" id="PIRSF016839">
    <property type="entry name" value="PhP"/>
    <property type="match status" value="1"/>
</dbReference>
<feature type="binding site" evidence="4">
    <location>
        <position position="26"/>
    </location>
    <ligand>
        <name>Zn(2+)</name>
        <dbReference type="ChEBI" id="CHEBI:29105"/>
        <label>1</label>
    </ligand>
</feature>
<dbReference type="GO" id="GO:0008270">
    <property type="term" value="F:zinc ion binding"/>
    <property type="evidence" value="ECO:0007669"/>
    <property type="project" value="InterPro"/>
</dbReference>
<protein>
    <submittedName>
        <fullName evidence="6">Aryldialkylphosphatase</fullName>
    </submittedName>
</protein>
<dbReference type="PANTHER" id="PTHR10819">
    <property type="entry name" value="PHOSPHOTRIESTERASE-RELATED"/>
    <property type="match status" value="1"/>
</dbReference>
<feature type="binding site" description="via carbamate group" evidence="4">
    <location>
        <position position="149"/>
    </location>
    <ligand>
        <name>Zn(2+)</name>
        <dbReference type="ChEBI" id="CHEBI:29105"/>
        <label>2</label>
    </ligand>
</feature>
<dbReference type="InterPro" id="IPR001559">
    <property type="entry name" value="Phosphotriesterase"/>
</dbReference>
<dbReference type="InterPro" id="IPR032466">
    <property type="entry name" value="Metal_Hydrolase"/>
</dbReference>